<dbReference type="PANTHER" id="PTHR12151">
    <property type="entry name" value="ELECTRON TRANSPORT PROTIN SCO1/SENC FAMILY MEMBER"/>
    <property type="match status" value="1"/>
</dbReference>
<dbReference type="CDD" id="cd02968">
    <property type="entry name" value="SCO"/>
    <property type="match status" value="1"/>
</dbReference>
<dbReference type="RefSeq" id="WP_140866857.1">
    <property type="nucleotide sequence ID" value="NZ_RCZK01000001.1"/>
</dbReference>
<protein>
    <submittedName>
        <fullName evidence="6">SCO family protein</fullName>
    </submittedName>
</protein>
<accession>A0A502CS85</accession>
<evidence type="ECO:0000256" key="2">
    <source>
        <dbReference type="ARBA" id="ARBA00023008"/>
    </source>
</evidence>
<feature type="chain" id="PRO_5021435714" evidence="5">
    <location>
        <begin position="24"/>
        <end position="209"/>
    </location>
</feature>
<evidence type="ECO:0000256" key="4">
    <source>
        <dbReference type="PIRSR" id="PIRSR603782-2"/>
    </source>
</evidence>
<dbReference type="OrthoDB" id="9790194at2"/>
<dbReference type="PROSITE" id="PS51257">
    <property type="entry name" value="PROKAR_LIPOPROTEIN"/>
    <property type="match status" value="1"/>
</dbReference>
<gene>
    <name evidence="6" type="ORF">EAH84_02025</name>
</gene>
<keyword evidence="5" id="KW-0732">Signal</keyword>
<dbReference type="SUPFAM" id="SSF52833">
    <property type="entry name" value="Thioredoxin-like"/>
    <property type="match status" value="1"/>
</dbReference>
<feature type="binding site" evidence="3">
    <location>
        <position position="81"/>
    </location>
    <ligand>
        <name>Cu cation</name>
        <dbReference type="ChEBI" id="CHEBI:23378"/>
    </ligand>
</feature>
<dbReference type="InterPro" id="IPR003782">
    <property type="entry name" value="SCO1/SenC"/>
</dbReference>
<dbReference type="EMBL" id="RCZK01000001">
    <property type="protein sequence ID" value="TPG15592.1"/>
    <property type="molecule type" value="Genomic_DNA"/>
</dbReference>
<keyword evidence="3" id="KW-0479">Metal-binding</keyword>
<organism evidence="6 7">
    <name type="scientific">Sphingomonas oligophenolica</name>
    <dbReference type="NCBI Taxonomy" id="301154"/>
    <lineage>
        <taxon>Bacteria</taxon>
        <taxon>Pseudomonadati</taxon>
        <taxon>Pseudomonadota</taxon>
        <taxon>Alphaproteobacteria</taxon>
        <taxon>Sphingomonadales</taxon>
        <taxon>Sphingomonadaceae</taxon>
        <taxon>Sphingomonas</taxon>
    </lineage>
</organism>
<proteinExistence type="inferred from homology"/>
<evidence type="ECO:0000313" key="6">
    <source>
        <dbReference type="EMBL" id="TPG15592.1"/>
    </source>
</evidence>
<keyword evidence="7" id="KW-1185">Reference proteome</keyword>
<evidence type="ECO:0000256" key="5">
    <source>
        <dbReference type="SAM" id="SignalP"/>
    </source>
</evidence>
<dbReference type="AlphaFoldDB" id="A0A502CS85"/>
<sequence>MNIVSRRHLCRAILPPLATALLAACQPAAQQSAAQPADAAPPLAGASIGGPFALTNQDGHAITDRDFAGQYRIMYFGYTFCPDVCPTDMQVVGTALAQLDKSDPDLARRIVPIFVTIDPARDTPAVLKQFVLAFHPRMVGLTGGDAAIARVAKEFAVYYSKGDPAPGGGYLMQHSSQTYLMDPAGKPLALLPTDEGATAVATEIERWAQ</sequence>
<dbReference type="PANTHER" id="PTHR12151:SF25">
    <property type="entry name" value="LINALOOL DEHYDRATASE_ISOMERASE DOMAIN-CONTAINING PROTEIN"/>
    <property type="match status" value="1"/>
</dbReference>
<evidence type="ECO:0000256" key="3">
    <source>
        <dbReference type="PIRSR" id="PIRSR603782-1"/>
    </source>
</evidence>
<feature type="binding site" evidence="3">
    <location>
        <position position="85"/>
    </location>
    <ligand>
        <name>Cu cation</name>
        <dbReference type="ChEBI" id="CHEBI:23378"/>
    </ligand>
</feature>
<feature type="signal peptide" evidence="5">
    <location>
        <begin position="1"/>
        <end position="23"/>
    </location>
</feature>
<feature type="disulfide bond" description="Redox-active" evidence="4">
    <location>
        <begin position="81"/>
        <end position="85"/>
    </location>
</feature>
<keyword evidence="4" id="KW-1015">Disulfide bond</keyword>
<comment type="similarity">
    <text evidence="1">Belongs to the SCO1/2 family.</text>
</comment>
<evidence type="ECO:0000313" key="7">
    <source>
        <dbReference type="Proteomes" id="UP000318413"/>
    </source>
</evidence>
<dbReference type="FunFam" id="3.40.30.10:FF:000013">
    <property type="entry name" value="Blast:Protein SCO1 homolog, mitochondrial"/>
    <property type="match status" value="1"/>
</dbReference>
<dbReference type="Gene3D" id="3.40.30.10">
    <property type="entry name" value="Glutaredoxin"/>
    <property type="match status" value="1"/>
</dbReference>
<reference evidence="6 7" key="1">
    <citation type="journal article" date="2019" name="Environ. Microbiol.">
        <title>Species interactions and distinct microbial communities in high Arctic permafrost affected cryosols are associated with the CH4 and CO2 gas fluxes.</title>
        <authorList>
            <person name="Altshuler I."/>
            <person name="Hamel J."/>
            <person name="Turney S."/>
            <person name="Magnuson E."/>
            <person name="Levesque R."/>
            <person name="Greer C."/>
            <person name="Whyte L.G."/>
        </authorList>
    </citation>
    <scope>NUCLEOTIDE SEQUENCE [LARGE SCALE GENOMIC DNA]</scope>
    <source>
        <strain evidence="6 7">S5.1</strain>
    </source>
</reference>
<dbReference type="GO" id="GO:0046872">
    <property type="term" value="F:metal ion binding"/>
    <property type="evidence" value="ECO:0007669"/>
    <property type="project" value="UniProtKB-KW"/>
</dbReference>
<dbReference type="InterPro" id="IPR036249">
    <property type="entry name" value="Thioredoxin-like_sf"/>
</dbReference>
<keyword evidence="2 3" id="KW-0186">Copper</keyword>
<comment type="caution">
    <text evidence="6">The sequence shown here is derived from an EMBL/GenBank/DDBJ whole genome shotgun (WGS) entry which is preliminary data.</text>
</comment>
<dbReference type="Pfam" id="PF02630">
    <property type="entry name" value="SCO1-SenC"/>
    <property type="match status" value="1"/>
</dbReference>
<evidence type="ECO:0000256" key="1">
    <source>
        <dbReference type="ARBA" id="ARBA00010996"/>
    </source>
</evidence>
<name>A0A502CS85_9SPHN</name>
<feature type="binding site" evidence="3">
    <location>
        <position position="174"/>
    </location>
    <ligand>
        <name>Cu cation</name>
        <dbReference type="ChEBI" id="CHEBI:23378"/>
    </ligand>
</feature>
<dbReference type="Proteomes" id="UP000318413">
    <property type="component" value="Unassembled WGS sequence"/>
</dbReference>